<dbReference type="InterPro" id="IPR004155">
    <property type="entry name" value="PBS_lyase_HEAT"/>
</dbReference>
<evidence type="ECO:0000256" key="1">
    <source>
        <dbReference type="ARBA" id="ARBA00045876"/>
    </source>
</evidence>
<keyword evidence="2" id="KW-1133">Transmembrane helix</keyword>
<comment type="function">
    <text evidence="1">Catalyzes the hydroxylation of the N(6)-(4-aminobutyl)-L-lysine intermediate produced by deoxyhypusine synthase/DHPS on a critical lysine of the eukaryotic translation initiation factor 5A/eIF-5A. This is the second step of the post-translational modification of that lysine into an unusual amino acid residue named hypusine. Hypusination is unique to mature eIF-5A factor and is essential for its function.</text>
</comment>
<dbReference type="Pfam" id="PF13646">
    <property type="entry name" value="HEAT_2"/>
    <property type="match status" value="2"/>
</dbReference>
<dbReference type="InterPro" id="IPR011989">
    <property type="entry name" value="ARM-like"/>
</dbReference>
<evidence type="ECO:0000313" key="4">
    <source>
        <dbReference type="Proteomes" id="UP001500013"/>
    </source>
</evidence>
<dbReference type="PANTHER" id="PTHR12697">
    <property type="entry name" value="PBS LYASE HEAT-LIKE PROTEIN"/>
    <property type="match status" value="1"/>
</dbReference>
<comment type="caution">
    <text evidence="3">The sequence shown here is derived from an EMBL/GenBank/DDBJ whole genome shotgun (WGS) entry which is preliminary data.</text>
</comment>
<accession>A0ABP5CTR3</accession>
<dbReference type="InterPro" id="IPR016024">
    <property type="entry name" value="ARM-type_fold"/>
</dbReference>
<name>A0ABP5CTR3_9MICO</name>
<dbReference type="Gene3D" id="1.25.10.10">
    <property type="entry name" value="Leucine-rich Repeat Variant"/>
    <property type="match status" value="2"/>
</dbReference>
<dbReference type="EMBL" id="BAAAPU010000003">
    <property type="protein sequence ID" value="GAA1967857.1"/>
    <property type="molecule type" value="Genomic_DNA"/>
</dbReference>
<keyword evidence="2" id="KW-0812">Transmembrane</keyword>
<evidence type="ECO:0000313" key="3">
    <source>
        <dbReference type="EMBL" id="GAA1967857.1"/>
    </source>
</evidence>
<dbReference type="Pfam" id="PF03130">
    <property type="entry name" value="HEAT_PBS"/>
    <property type="match status" value="1"/>
</dbReference>
<dbReference type="SUPFAM" id="SSF48371">
    <property type="entry name" value="ARM repeat"/>
    <property type="match status" value="1"/>
</dbReference>
<keyword evidence="4" id="KW-1185">Reference proteome</keyword>
<dbReference type="PANTHER" id="PTHR12697:SF5">
    <property type="entry name" value="DEOXYHYPUSINE HYDROXYLASE"/>
    <property type="match status" value="1"/>
</dbReference>
<sequence length="352" mass="36452">MVIGGALIVGATTAVLGSCVLLVLLVVAVRARRHRRQRREAMLLSPLRSPLIEVASGEDDDGAAVRQLTGATGASRAVLDRNIVALLTKIRGVPADQLVDVLEAHGSVEAAALDLGRRSPVRRAKAAQLLGLARASRAVPLLVGALEDEAVEVRNSAAYALGLIGDASAAGPVLSAIGRPERGLPAATAAEALQSMGVGISEVLRVGLRDDHPRTRMVAAHLSGERSFTRSLPELRHLLAHDTDVTVRETCAVAIGRLGRAEDVGVLSRHTAQDEPLALRRACVAALGELGEESAVPTLAGLLLDPDPRLAELAATALLGLGADGRSALSGHEDEPAVRSARLLASLQKASA</sequence>
<proteinExistence type="predicted"/>
<keyword evidence="2" id="KW-0472">Membrane</keyword>
<feature type="transmembrane region" description="Helical" evidence="2">
    <location>
        <begin position="6"/>
        <end position="29"/>
    </location>
</feature>
<dbReference type="SMART" id="SM00567">
    <property type="entry name" value="EZ_HEAT"/>
    <property type="match status" value="4"/>
</dbReference>
<dbReference type="PROSITE" id="PS50077">
    <property type="entry name" value="HEAT_REPEAT"/>
    <property type="match status" value="1"/>
</dbReference>
<dbReference type="InterPro" id="IPR021133">
    <property type="entry name" value="HEAT_type_2"/>
</dbReference>
<gene>
    <name evidence="3" type="ORF">GCM10009817_04700</name>
</gene>
<dbReference type="Proteomes" id="UP001500013">
    <property type="component" value="Unassembled WGS sequence"/>
</dbReference>
<evidence type="ECO:0000256" key="2">
    <source>
        <dbReference type="SAM" id="Phobius"/>
    </source>
</evidence>
<protein>
    <recommendedName>
        <fullName evidence="5">HEAT repeat protein</fullName>
    </recommendedName>
</protein>
<evidence type="ECO:0008006" key="5">
    <source>
        <dbReference type="Google" id="ProtNLM"/>
    </source>
</evidence>
<dbReference type="RefSeq" id="WP_344058039.1">
    <property type="nucleotide sequence ID" value="NZ_BAAAPU010000003.1"/>
</dbReference>
<reference evidence="4" key="1">
    <citation type="journal article" date="2019" name="Int. J. Syst. Evol. Microbiol.">
        <title>The Global Catalogue of Microorganisms (GCM) 10K type strain sequencing project: providing services to taxonomists for standard genome sequencing and annotation.</title>
        <authorList>
            <consortium name="The Broad Institute Genomics Platform"/>
            <consortium name="The Broad Institute Genome Sequencing Center for Infectious Disease"/>
            <person name="Wu L."/>
            <person name="Ma J."/>
        </authorList>
    </citation>
    <scope>NUCLEOTIDE SEQUENCE [LARGE SCALE GENOMIC DNA]</scope>
    <source>
        <strain evidence="4">JCM 15628</strain>
    </source>
</reference>
<organism evidence="3 4">
    <name type="scientific">Terrabacter lapilli</name>
    <dbReference type="NCBI Taxonomy" id="436231"/>
    <lineage>
        <taxon>Bacteria</taxon>
        <taxon>Bacillati</taxon>
        <taxon>Actinomycetota</taxon>
        <taxon>Actinomycetes</taxon>
        <taxon>Micrococcales</taxon>
        <taxon>Intrasporangiaceae</taxon>
        <taxon>Terrabacter</taxon>
    </lineage>
</organism>